<proteinExistence type="predicted"/>
<dbReference type="Pfam" id="PF00353">
    <property type="entry name" value="HemolysinCabind"/>
    <property type="match status" value="4"/>
</dbReference>
<keyword evidence="5" id="KW-1185">Reference proteome</keyword>
<dbReference type="RefSeq" id="WP_092425115.1">
    <property type="nucleotide sequence ID" value="NZ_FNCL01000006.1"/>
</dbReference>
<dbReference type="PANTHER" id="PTHR38340">
    <property type="entry name" value="S-LAYER PROTEIN"/>
    <property type="match status" value="1"/>
</dbReference>
<comment type="subcellular location">
    <subcellularLocation>
        <location evidence="1">Secreted</location>
    </subcellularLocation>
</comment>
<gene>
    <name evidence="4" type="ORF">SAMN04488050_106177</name>
</gene>
<reference evidence="5" key="1">
    <citation type="submission" date="2016-10" db="EMBL/GenBank/DDBJ databases">
        <authorList>
            <person name="Varghese N."/>
            <person name="Submissions S."/>
        </authorList>
    </citation>
    <scope>NUCLEOTIDE SEQUENCE [LARGE SCALE GENOMIC DNA]</scope>
    <source>
        <strain evidence="5">DSM 26894</strain>
    </source>
</reference>
<evidence type="ECO:0000256" key="1">
    <source>
        <dbReference type="ARBA" id="ARBA00004613"/>
    </source>
</evidence>
<dbReference type="Proteomes" id="UP000199392">
    <property type="component" value="Unassembled WGS sequence"/>
</dbReference>
<feature type="compositionally biased region" description="Acidic residues" evidence="3">
    <location>
        <begin position="603"/>
        <end position="619"/>
    </location>
</feature>
<dbReference type="InterPro" id="IPR018511">
    <property type="entry name" value="Hemolysin-typ_Ca-bd_CS"/>
</dbReference>
<sequence length="1083" mass="111222">MTVYAVTLENWNDPAFWAGISESSAGHTLDLSALPDGFDIEFDQDNLVLFLNYDGGSFMIGDSTAPAAFDAQLGAGTDWSYFSVLAGGGGDDTLGGGAGVDTISGGDGGDSILGYAGDDLIHGEAGDDTVYAGEGADTVIGGEGDDSISGNEGDDSLVGGAGSDSLYGQEGNDYVSGGDGDDTLEGNEGNDTIYGGAGNDWMRGSYANDDLWGGAGDDSYWGGWGDDTFHIENDFGNDTVDAEGVDEVLGDTLDLSLVTDDLRIDLGHISPEIGNVTDGTGTLVYDEVEHIILGAGVDTLALADGGGLDAVQGFAAPSELGDGTYVGNDLLDVSELTDDDGNPVDVGDVTVSDTLGDGTGDAVLSFPGGVALTLVGVLASEVSSAAQLQAMGIPAAADATDPVDPVDPADPADPVDPTDPADPTKPSDPTDPAEPIATTGELPQIDGAFEFEATLRFDDLSATQGQKVFEFGGEGEDRISFGQLGPSSAVLFEIVQDGATWLIVAEDAITEGETATWTVGVDETGFMYIEKDGVQIAEGDGVVPADSERLTNQLGGTGETALVGEITEVSITQESGVWTSDDTAEDTSGGAGGESSEGGSDGGETEDPTDPTDPAEPEEPTAPADPIDPVTPEEPSDPADPETDPETSGEIPQIDGAFEFEATLRFDDITDARDQRVFEFGGEGEDRISFGQLGPSSAVLFEIVQDGVTALIVAEDALIEGETATWTVGVDETGFMYIEKDGVQIAEGDGIVPAGSERLVNLLGGSGTATLQGEIGDVSLAQGDAVWTPEAGTEVLLPTEDETATDPEVDTGEAEPEVPDFSGDSLPQIGGAFEFEAELRFDDLTDARGQQVFEFGGEGEDRIAFGQLGPSNAVVFSVSQGGYTHYVVAEDALIEGETATWAVGVDETGFMYVEKDGVQIAEGDGVVPNDSIRLSNLLGGTGDTAMQGEIADASVSQDGSLWWLDEDGEAHLELTGTGEDELLEGGDGDDSLWGGGGDDTLTGGAGDDIFGISAVAGNVTITDFADADRIDLSALGQWADGEALMASLVQEDGTASLSFDVDGEAQMLSIQSAEELDVDDFLF</sequence>
<dbReference type="PROSITE" id="PS00330">
    <property type="entry name" value="HEMOLYSIN_CALCIUM"/>
    <property type="match status" value="2"/>
</dbReference>
<accession>A0A1I6TLZ5</accession>
<dbReference type="InterPro" id="IPR050557">
    <property type="entry name" value="RTX_toxin/Mannuronan_C5-epim"/>
</dbReference>
<protein>
    <submittedName>
        <fullName evidence="4">Hemolysin-type calcium-binding repeat-containing protein</fullName>
    </submittedName>
</protein>
<dbReference type="STRING" id="311180.SAMN04488050_106177"/>
<dbReference type="SUPFAM" id="SSF51120">
    <property type="entry name" value="beta-Roll"/>
    <property type="match status" value="2"/>
</dbReference>
<evidence type="ECO:0000256" key="2">
    <source>
        <dbReference type="ARBA" id="ARBA00022525"/>
    </source>
</evidence>
<name>A0A1I6TLZ5_9RHOB</name>
<dbReference type="Gene3D" id="2.150.10.10">
    <property type="entry name" value="Serralysin-like metalloprotease, C-terminal"/>
    <property type="match status" value="4"/>
</dbReference>
<feature type="compositionally biased region" description="Gly residues" evidence="3">
    <location>
        <begin position="589"/>
        <end position="602"/>
    </location>
</feature>
<keyword evidence="2" id="KW-0964">Secreted</keyword>
<feature type="region of interest" description="Disordered" evidence="3">
    <location>
        <begin position="572"/>
        <end position="653"/>
    </location>
</feature>
<dbReference type="InterPro" id="IPR011049">
    <property type="entry name" value="Serralysin-like_metalloprot_C"/>
</dbReference>
<evidence type="ECO:0000256" key="3">
    <source>
        <dbReference type="SAM" id="MobiDB-lite"/>
    </source>
</evidence>
<feature type="region of interest" description="Disordered" evidence="3">
    <location>
        <begin position="126"/>
        <end position="191"/>
    </location>
</feature>
<feature type="region of interest" description="Disordered" evidence="3">
    <location>
        <begin position="398"/>
        <end position="442"/>
    </location>
</feature>
<feature type="compositionally biased region" description="Acidic residues" evidence="3">
    <location>
        <begin position="799"/>
        <end position="818"/>
    </location>
</feature>
<dbReference type="AlphaFoldDB" id="A0A1I6TLZ5"/>
<dbReference type="GO" id="GO:0005509">
    <property type="term" value="F:calcium ion binding"/>
    <property type="evidence" value="ECO:0007669"/>
    <property type="project" value="InterPro"/>
</dbReference>
<evidence type="ECO:0000313" key="4">
    <source>
        <dbReference type="EMBL" id="SFS90161.1"/>
    </source>
</evidence>
<dbReference type="EMBL" id="FOZW01000006">
    <property type="protein sequence ID" value="SFS90161.1"/>
    <property type="molecule type" value="Genomic_DNA"/>
</dbReference>
<dbReference type="PANTHER" id="PTHR38340:SF1">
    <property type="entry name" value="S-LAYER PROTEIN"/>
    <property type="match status" value="1"/>
</dbReference>
<feature type="region of interest" description="Disordered" evidence="3">
    <location>
        <begin position="799"/>
        <end position="823"/>
    </location>
</feature>
<dbReference type="OrthoDB" id="7970102at2"/>
<organism evidence="4 5">
    <name type="scientific">Alloyangia pacifica</name>
    <dbReference type="NCBI Taxonomy" id="311180"/>
    <lineage>
        <taxon>Bacteria</taxon>
        <taxon>Pseudomonadati</taxon>
        <taxon>Pseudomonadota</taxon>
        <taxon>Alphaproteobacteria</taxon>
        <taxon>Rhodobacterales</taxon>
        <taxon>Roseobacteraceae</taxon>
        <taxon>Alloyangia</taxon>
    </lineage>
</organism>
<evidence type="ECO:0000313" key="5">
    <source>
        <dbReference type="Proteomes" id="UP000199392"/>
    </source>
</evidence>
<dbReference type="GO" id="GO:0005576">
    <property type="term" value="C:extracellular region"/>
    <property type="evidence" value="ECO:0007669"/>
    <property type="project" value="UniProtKB-SubCell"/>
</dbReference>
<dbReference type="PRINTS" id="PR00313">
    <property type="entry name" value="CABNDNGRPT"/>
</dbReference>
<dbReference type="InterPro" id="IPR001343">
    <property type="entry name" value="Hemolysn_Ca-bd"/>
</dbReference>
<feature type="compositionally biased region" description="Acidic residues" evidence="3">
    <location>
        <begin position="634"/>
        <end position="647"/>
    </location>
</feature>